<evidence type="ECO:0000256" key="1">
    <source>
        <dbReference type="SAM" id="MobiDB-lite"/>
    </source>
</evidence>
<dbReference type="InterPro" id="IPR001245">
    <property type="entry name" value="Ser-Thr/Tyr_kinase_cat_dom"/>
</dbReference>
<dbReference type="GO" id="GO:0004672">
    <property type="term" value="F:protein kinase activity"/>
    <property type="evidence" value="ECO:0007669"/>
    <property type="project" value="InterPro"/>
</dbReference>
<accession>A0A5J9TM45</accession>
<sequence length="537" mass="58750">LCLTNQGQGIAKRRAAAHRSGSREASSTQQAEKAATESAAASLVFAVLLPRLCLLLLESEPTTGTAGAATPAPHDNRFSVSSVRSRHRPLTGEKGGEGRTPPMHPKLSRAARRLLCCGGAGAGEDLAKGNVLGNDVKIQYALWHGRFSMLWIRLIVLGTQGMSIHLTTIDLITHSMLSWIGSSSSCVLWLCFVRSDEGSGSLRWVFSLRELRSATNSFNYDNKIGEGPLGSVYWGQVWDGSQIAVKRLKNAKNGTEVEFASEVEILGRIRHKNLLSLRGYCADGPERILVYDYMANSSLYAHLHGTHSAECLLDWRRRASIAVGTARALLYLHHHATPQIIHGSIKATNVLLDSDFRAHVGDFGLIRLIPDGMNHEKITSENQRGYLAPEYIMFGKPTAGCDVYSFGIILLELASGKRPIEKSGSVKTYGIRNWVLPLAKEGRYDEIADSKLSDKYSESELKRMVLIGLACTQSESEKRPTMLEVVPLLKGELKDMLLKLEKDELFRPDLTASSHGTSTPDGSTDSVPKKDDESVGA</sequence>
<feature type="region of interest" description="Disordered" evidence="1">
    <location>
        <begin position="1"/>
        <end position="33"/>
    </location>
</feature>
<dbReference type="InterPro" id="IPR011009">
    <property type="entry name" value="Kinase-like_dom_sf"/>
</dbReference>
<gene>
    <name evidence="3" type="ORF">EJB05_46033</name>
</gene>
<feature type="compositionally biased region" description="Low complexity" evidence="1">
    <location>
        <begin position="64"/>
        <end position="83"/>
    </location>
</feature>
<dbReference type="Gene3D" id="1.10.510.10">
    <property type="entry name" value="Transferase(Phosphotransferase) domain 1"/>
    <property type="match status" value="1"/>
</dbReference>
<dbReference type="FunFam" id="3.30.200.20:FF:000305">
    <property type="entry name" value="PTI1-like tyrosine-protein kinase At3g15890"/>
    <property type="match status" value="1"/>
</dbReference>
<dbReference type="PROSITE" id="PS50011">
    <property type="entry name" value="PROTEIN_KINASE_DOM"/>
    <property type="match status" value="1"/>
</dbReference>
<keyword evidence="4" id="KW-1185">Reference proteome</keyword>
<dbReference type="PANTHER" id="PTHR48006:SF20">
    <property type="entry name" value="OS08G0276400 PROTEIN"/>
    <property type="match status" value="1"/>
</dbReference>
<feature type="compositionally biased region" description="Basic and acidic residues" evidence="1">
    <location>
        <begin position="527"/>
        <end position="537"/>
    </location>
</feature>
<feature type="region of interest" description="Disordered" evidence="1">
    <location>
        <begin position="64"/>
        <end position="104"/>
    </location>
</feature>
<dbReference type="InterPro" id="IPR051824">
    <property type="entry name" value="LRR_Rcpt-Like_S/T_Kinase"/>
</dbReference>
<dbReference type="FunFam" id="1.10.510.10:FF:000317">
    <property type="entry name" value="PTI1-like tyrosine-protein kinase At3g15890"/>
    <property type="match status" value="1"/>
</dbReference>
<dbReference type="Pfam" id="PF07714">
    <property type="entry name" value="PK_Tyr_Ser-Thr"/>
    <property type="match status" value="1"/>
</dbReference>
<protein>
    <recommendedName>
        <fullName evidence="2">Protein kinase domain-containing protein</fullName>
    </recommendedName>
</protein>
<dbReference type="CDD" id="cd14066">
    <property type="entry name" value="STKc_IRAK"/>
    <property type="match status" value="1"/>
</dbReference>
<feature type="compositionally biased region" description="Polar residues" evidence="1">
    <location>
        <begin position="511"/>
        <end position="526"/>
    </location>
</feature>
<dbReference type="InterPro" id="IPR000719">
    <property type="entry name" value="Prot_kinase_dom"/>
</dbReference>
<evidence type="ECO:0000259" key="2">
    <source>
        <dbReference type="PROSITE" id="PS50011"/>
    </source>
</evidence>
<dbReference type="Proteomes" id="UP000324897">
    <property type="component" value="Chromosome 3"/>
</dbReference>
<evidence type="ECO:0000313" key="3">
    <source>
        <dbReference type="EMBL" id="TVU12392.1"/>
    </source>
</evidence>
<name>A0A5J9TM45_9POAL</name>
<dbReference type="PANTHER" id="PTHR48006">
    <property type="entry name" value="LEUCINE-RICH REPEAT-CONTAINING PROTEIN DDB_G0281931-RELATED"/>
    <property type="match status" value="1"/>
</dbReference>
<dbReference type="Gene3D" id="3.30.200.20">
    <property type="entry name" value="Phosphorylase Kinase, domain 1"/>
    <property type="match status" value="1"/>
</dbReference>
<reference evidence="3 4" key="1">
    <citation type="journal article" date="2019" name="Sci. Rep.">
        <title>A high-quality genome of Eragrostis curvula grass provides insights into Poaceae evolution and supports new strategies to enhance forage quality.</title>
        <authorList>
            <person name="Carballo J."/>
            <person name="Santos B.A.C.M."/>
            <person name="Zappacosta D."/>
            <person name="Garbus I."/>
            <person name="Selva J.P."/>
            <person name="Gallo C.A."/>
            <person name="Diaz A."/>
            <person name="Albertini E."/>
            <person name="Caccamo M."/>
            <person name="Echenique V."/>
        </authorList>
    </citation>
    <scope>NUCLEOTIDE SEQUENCE [LARGE SCALE GENOMIC DNA]</scope>
    <source>
        <strain evidence="4">cv. Victoria</strain>
        <tissue evidence="3">Leaf</tissue>
    </source>
</reference>
<dbReference type="SUPFAM" id="SSF56112">
    <property type="entry name" value="Protein kinase-like (PK-like)"/>
    <property type="match status" value="1"/>
</dbReference>
<proteinExistence type="predicted"/>
<feature type="region of interest" description="Disordered" evidence="1">
    <location>
        <begin position="509"/>
        <end position="537"/>
    </location>
</feature>
<feature type="domain" description="Protein kinase" evidence="2">
    <location>
        <begin position="218"/>
        <end position="489"/>
    </location>
</feature>
<dbReference type="GO" id="GO:0005524">
    <property type="term" value="F:ATP binding"/>
    <property type="evidence" value="ECO:0007669"/>
    <property type="project" value="InterPro"/>
</dbReference>
<dbReference type="EMBL" id="RWGY01000039">
    <property type="protein sequence ID" value="TVU12392.1"/>
    <property type="molecule type" value="Genomic_DNA"/>
</dbReference>
<dbReference type="AlphaFoldDB" id="A0A5J9TM45"/>
<feature type="non-terminal residue" evidence="3">
    <location>
        <position position="1"/>
    </location>
</feature>
<dbReference type="OrthoDB" id="4062651at2759"/>
<organism evidence="3 4">
    <name type="scientific">Eragrostis curvula</name>
    <name type="common">weeping love grass</name>
    <dbReference type="NCBI Taxonomy" id="38414"/>
    <lineage>
        <taxon>Eukaryota</taxon>
        <taxon>Viridiplantae</taxon>
        <taxon>Streptophyta</taxon>
        <taxon>Embryophyta</taxon>
        <taxon>Tracheophyta</taxon>
        <taxon>Spermatophyta</taxon>
        <taxon>Magnoliopsida</taxon>
        <taxon>Liliopsida</taxon>
        <taxon>Poales</taxon>
        <taxon>Poaceae</taxon>
        <taxon>PACMAD clade</taxon>
        <taxon>Chloridoideae</taxon>
        <taxon>Eragrostideae</taxon>
        <taxon>Eragrostidinae</taxon>
        <taxon>Eragrostis</taxon>
    </lineage>
</organism>
<evidence type="ECO:0000313" key="4">
    <source>
        <dbReference type="Proteomes" id="UP000324897"/>
    </source>
</evidence>
<comment type="caution">
    <text evidence="3">The sequence shown here is derived from an EMBL/GenBank/DDBJ whole genome shotgun (WGS) entry which is preliminary data.</text>
</comment>